<reference evidence="1" key="1">
    <citation type="submission" date="2022-11" db="EMBL/GenBank/DDBJ databases">
        <authorList>
            <person name="Petersen C."/>
        </authorList>
    </citation>
    <scope>NUCLEOTIDE SEQUENCE</scope>
    <source>
        <strain evidence="1">IBT 23319</strain>
    </source>
</reference>
<protein>
    <submittedName>
        <fullName evidence="1">Uncharacterized protein</fullName>
    </submittedName>
</protein>
<keyword evidence="2" id="KW-1185">Reference proteome</keyword>
<sequence>MAVLRLAELQLNGASALDIADAKAANERAEKIWQQEWKKKLQENRVKTLKARKASENLLAPYYTQIERQNKWREELTKKLKAYHEKPKGSNFSRDEWNKAYEDMGYFLTTTLLAYEYQFDSEKGRQGPDLSQFRKFLIEANIPRSPSLKSYVEHRDVSIGDSQITYFENLIKKKDGLEAQKILLEYILDDDLIREELLDIVLEDRK</sequence>
<dbReference type="AlphaFoldDB" id="A0A9W9NQA3"/>
<evidence type="ECO:0000313" key="1">
    <source>
        <dbReference type="EMBL" id="KAJ5224160.1"/>
    </source>
</evidence>
<comment type="caution">
    <text evidence="1">The sequence shown here is derived from an EMBL/GenBank/DDBJ whole genome shotgun (WGS) entry which is preliminary data.</text>
</comment>
<name>A0A9W9NQA3_PENCI</name>
<gene>
    <name evidence="1" type="ORF">N7469_007663</name>
</gene>
<dbReference type="EMBL" id="JAPQKT010000007">
    <property type="protein sequence ID" value="KAJ5224160.1"/>
    <property type="molecule type" value="Genomic_DNA"/>
</dbReference>
<reference evidence="1" key="2">
    <citation type="journal article" date="2023" name="IMA Fungus">
        <title>Comparative genomic study of the Penicillium genus elucidates a diverse pangenome and 15 lateral gene transfer events.</title>
        <authorList>
            <person name="Petersen C."/>
            <person name="Sorensen T."/>
            <person name="Nielsen M.R."/>
            <person name="Sondergaard T.E."/>
            <person name="Sorensen J.L."/>
            <person name="Fitzpatrick D.A."/>
            <person name="Frisvad J.C."/>
            <person name="Nielsen K.L."/>
        </authorList>
    </citation>
    <scope>NUCLEOTIDE SEQUENCE</scope>
    <source>
        <strain evidence="1">IBT 23319</strain>
    </source>
</reference>
<proteinExistence type="predicted"/>
<dbReference type="RefSeq" id="XP_056498132.1">
    <property type="nucleotide sequence ID" value="XM_056646581.1"/>
</dbReference>
<organism evidence="1 2">
    <name type="scientific">Penicillium citrinum</name>
    <dbReference type="NCBI Taxonomy" id="5077"/>
    <lineage>
        <taxon>Eukaryota</taxon>
        <taxon>Fungi</taxon>
        <taxon>Dikarya</taxon>
        <taxon>Ascomycota</taxon>
        <taxon>Pezizomycotina</taxon>
        <taxon>Eurotiomycetes</taxon>
        <taxon>Eurotiomycetidae</taxon>
        <taxon>Eurotiales</taxon>
        <taxon>Aspergillaceae</taxon>
        <taxon>Penicillium</taxon>
    </lineage>
</organism>
<dbReference type="GeneID" id="81385748"/>
<dbReference type="Proteomes" id="UP001147733">
    <property type="component" value="Unassembled WGS sequence"/>
</dbReference>
<evidence type="ECO:0000313" key="2">
    <source>
        <dbReference type="Proteomes" id="UP001147733"/>
    </source>
</evidence>
<accession>A0A9W9NQA3</accession>